<keyword evidence="5" id="KW-0720">Serine protease</keyword>
<keyword evidence="4" id="KW-0378">Hydrolase</keyword>
<evidence type="ECO:0008006" key="13">
    <source>
        <dbReference type="Google" id="ProtNLM"/>
    </source>
</evidence>
<dbReference type="CDD" id="cd02120">
    <property type="entry name" value="PA_subtilisin_like"/>
    <property type="match status" value="1"/>
</dbReference>
<dbReference type="EMBL" id="LR862146">
    <property type="protein sequence ID" value="CAD1827171.1"/>
    <property type="molecule type" value="Genomic_DNA"/>
</dbReference>
<feature type="compositionally biased region" description="Pro residues" evidence="7">
    <location>
        <begin position="128"/>
        <end position="151"/>
    </location>
</feature>
<evidence type="ECO:0000313" key="12">
    <source>
        <dbReference type="EMBL" id="CAD1827171.1"/>
    </source>
</evidence>
<dbReference type="Gene3D" id="2.60.40.2310">
    <property type="match status" value="1"/>
</dbReference>
<dbReference type="Pfam" id="PF00082">
    <property type="entry name" value="Peptidase_S8"/>
    <property type="match status" value="1"/>
</dbReference>
<comment type="similarity">
    <text evidence="1 6">Belongs to the peptidase S8 family.</text>
</comment>
<dbReference type="AlphaFoldDB" id="A0A6V7P8M3"/>
<dbReference type="InterPro" id="IPR015500">
    <property type="entry name" value="Peptidase_S8_subtilisin-rel"/>
</dbReference>
<dbReference type="FunFam" id="2.60.40.2310:FF:000001">
    <property type="entry name" value="Subtilisin-like protease SBT1.5"/>
    <property type="match status" value="1"/>
</dbReference>
<feature type="domain" description="Subtilisin-like protease fibronectin type-III" evidence="11">
    <location>
        <begin position="630"/>
        <end position="731"/>
    </location>
</feature>
<protein>
    <recommendedName>
        <fullName evidence="13">Subtilisin-like protease SBT1.7</fullName>
    </recommendedName>
</protein>
<feature type="signal peptide" evidence="8">
    <location>
        <begin position="1"/>
        <end position="24"/>
    </location>
</feature>
<dbReference type="PRINTS" id="PR00723">
    <property type="entry name" value="SUBTILISIN"/>
</dbReference>
<reference evidence="12" key="1">
    <citation type="submission" date="2020-07" db="EMBL/GenBank/DDBJ databases">
        <authorList>
            <person name="Lin J."/>
        </authorList>
    </citation>
    <scope>NUCLEOTIDE SEQUENCE</scope>
</reference>
<evidence type="ECO:0000259" key="11">
    <source>
        <dbReference type="Pfam" id="PF17766"/>
    </source>
</evidence>
<feature type="compositionally biased region" description="Low complexity" evidence="7">
    <location>
        <begin position="315"/>
        <end position="339"/>
    </location>
</feature>
<feature type="domain" description="PA" evidence="10">
    <location>
        <begin position="359"/>
        <end position="427"/>
    </location>
</feature>
<feature type="region of interest" description="Disordered" evidence="7">
    <location>
        <begin position="515"/>
        <end position="535"/>
    </location>
</feature>
<keyword evidence="2" id="KW-0645">Protease</keyword>
<feature type="compositionally biased region" description="Basic residues" evidence="7">
    <location>
        <begin position="435"/>
        <end position="450"/>
    </location>
</feature>
<dbReference type="InterPro" id="IPR036852">
    <property type="entry name" value="Peptidase_S8/S53_dom_sf"/>
</dbReference>
<feature type="region of interest" description="Disordered" evidence="7">
    <location>
        <begin position="435"/>
        <end position="454"/>
    </location>
</feature>
<feature type="compositionally biased region" description="Low complexity" evidence="7">
    <location>
        <begin position="152"/>
        <end position="166"/>
    </location>
</feature>
<gene>
    <name evidence="12" type="ORF">CB5_LOCUS10382</name>
</gene>
<dbReference type="Pfam" id="PF02225">
    <property type="entry name" value="PA"/>
    <property type="match status" value="1"/>
</dbReference>
<feature type="chain" id="PRO_5028018501" description="Subtilisin-like protease SBT1.7" evidence="8">
    <location>
        <begin position="25"/>
        <end position="741"/>
    </location>
</feature>
<proteinExistence type="inferred from homology"/>
<evidence type="ECO:0000256" key="3">
    <source>
        <dbReference type="ARBA" id="ARBA00022729"/>
    </source>
</evidence>
<comment type="caution">
    <text evidence="6">Lacks conserved residue(s) required for the propagation of feature annotation.</text>
</comment>
<evidence type="ECO:0000256" key="2">
    <source>
        <dbReference type="ARBA" id="ARBA00022670"/>
    </source>
</evidence>
<evidence type="ECO:0000256" key="1">
    <source>
        <dbReference type="ARBA" id="ARBA00011073"/>
    </source>
</evidence>
<evidence type="ECO:0000256" key="5">
    <source>
        <dbReference type="ARBA" id="ARBA00022825"/>
    </source>
</evidence>
<dbReference type="GO" id="GO:0004252">
    <property type="term" value="F:serine-type endopeptidase activity"/>
    <property type="evidence" value="ECO:0007669"/>
    <property type="project" value="InterPro"/>
</dbReference>
<dbReference type="Gene3D" id="3.50.30.30">
    <property type="match status" value="1"/>
</dbReference>
<keyword evidence="3 8" id="KW-0732">Signal</keyword>
<evidence type="ECO:0000256" key="6">
    <source>
        <dbReference type="PROSITE-ProRule" id="PRU01240"/>
    </source>
</evidence>
<dbReference type="Gene3D" id="3.40.50.200">
    <property type="entry name" value="Peptidase S8/S53 domain"/>
    <property type="match status" value="2"/>
</dbReference>
<feature type="domain" description="Peptidase S8/S53" evidence="9">
    <location>
        <begin position="104"/>
        <end position="292"/>
    </location>
</feature>
<evidence type="ECO:0000259" key="10">
    <source>
        <dbReference type="Pfam" id="PF02225"/>
    </source>
</evidence>
<dbReference type="PROSITE" id="PS00758">
    <property type="entry name" value="ARGE_DAPE_CPG2_1"/>
    <property type="match status" value="1"/>
</dbReference>
<dbReference type="InterPro" id="IPR001261">
    <property type="entry name" value="ArgE/DapE_CS"/>
</dbReference>
<name>A0A6V7P8M3_ANACO</name>
<dbReference type="SUPFAM" id="SSF52743">
    <property type="entry name" value="Subtilisin-like"/>
    <property type="match status" value="1"/>
</dbReference>
<dbReference type="InterPro" id="IPR000209">
    <property type="entry name" value="Peptidase_S8/S53_dom"/>
</dbReference>
<evidence type="ECO:0000256" key="8">
    <source>
        <dbReference type="SAM" id="SignalP"/>
    </source>
</evidence>
<sequence length="741" mass="77753">MAKPFLLLALSIVVFALLFSETYSEQETRSTYIVHVSPAHAPPQSSSSPALLRRAYSCALGSMLPERLRRPRPRLLYGRTPPLPSFLRLSASSGLWPLSHFASSAVVAVLDTGIWPSRPSFSDADSALPPPPRRGAAPASPPPPSTPPPPATTSSSAPASSTRATRPPWPPHRRVQGVQVPLDTEGHGTHTASTAAGAAVKGAGFYGYARGVAQGVATAARVAAYKICWASGCFDSDILAAMDAAIADGADVISLSVGANGYAPPFHRDSIAIGAFGAARRGVVVSCSAGTPAPAPTPPSTSRPGSSPSAPPPSTASSPPTRRSATAPPTAASRSTPASPERHAPAARLRGRLRIAAVHSGRPRRDKVAGKIVLCDRGLNARVEKGSAVKIAGGAAMILANTEENGEELIADSHLIPATMVAKSPGTRFATTSIRRHPHRHHRVPRHGHRSIPAGAQSGVLLQPRPNYRAREILKPDVIAPGSTFWPPGPAPAARPIWISTPKGRIQHHFRDVHGVPPRQRHRRSPPHGPPEWSPAAVKSAIMTTAYNLDNSGETIRDLATGEESTPFVRGAGHVDPNSALDPGLLYDAQVDDYIAFLCSIGYTADQIAVFTRDGSTANCSTTTLSSPGDLNYPAFSVLFSSHSDVVTYRRVVRNVGSSADAVYEVAVCAPRGVNVTVSPSRLEFNSVGQSLSYEVTFASAANPVIVGDNYAFGSILWADGSHNVRSPVAVTWPASLVSSS</sequence>
<evidence type="ECO:0000256" key="7">
    <source>
        <dbReference type="SAM" id="MobiDB-lite"/>
    </source>
</evidence>
<dbReference type="Pfam" id="PF17766">
    <property type="entry name" value="fn3_6"/>
    <property type="match status" value="1"/>
</dbReference>
<organism evidence="12">
    <name type="scientific">Ananas comosus var. bracteatus</name>
    <name type="common">red pineapple</name>
    <dbReference type="NCBI Taxonomy" id="296719"/>
    <lineage>
        <taxon>Eukaryota</taxon>
        <taxon>Viridiplantae</taxon>
        <taxon>Streptophyta</taxon>
        <taxon>Embryophyta</taxon>
        <taxon>Tracheophyta</taxon>
        <taxon>Spermatophyta</taxon>
        <taxon>Magnoliopsida</taxon>
        <taxon>Liliopsida</taxon>
        <taxon>Poales</taxon>
        <taxon>Bromeliaceae</taxon>
        <taxon>Bromelioideae</taxon>
        <taxon>Ananas</taxon>
    </lineage>
</organism>
<dbReference type="PANTHER" id="PTHR10795">
    <property type="entry name" value="PROPROTEIN CONVERTASE SUBTILISIN/KEXIN"/>
    <property type="match status" value="1"/>
</dbReference>
<dbReference type="PROSITE" id="PS51892">
    <property type="entry name" value="SUBTILASE"/>
    <property type="match status" value="1"/>
</dbReference>
<dbReference type="InterPro" id="IPR045051">
    <property type="entry name" value="SBT"/>
</dbReference>
<dbReference type="InterPro" id="IPR041469">
    <property type="entry name" value="Subtilisin-like_FN3"/>
</dbReference>
<accession>A0A6V7P8M3</accession>
<dbReference type="GO" id="GO:0006508">
    <property type="term" value="P:proteolysis"/>
    <property type="evidence" value="ECO:0007669"/>
    <property type="project" value="UniProtKB-KW"/>
</dbReference>
<feature type="region of interest" description="Disordered" evidence="7">
    <location>
        <begin position="289"/>
        <end position="349"/>
    </location>
</feature>
<evidence type="ECO:0000259" key="9">
    <source>
        <dbReference type="Pfam" id="PF00082"/>
    </source>
</evidence>
<dbReference type="InterPro" id="IPR003137">
    <property type="entry name" value="PA_domain"/>
</dbReference>
<evidence type="ECO:0000256" key="4">
    <source>
        <dbReference type="ARBA" id="ARBA00022801"/>
    </source>
</evidence>
<feature type="region of interest" description="Disordered" evidence="7">
    <location>
        <begin position="121"/>
        <end position="175"/>
    </location>
</feature>